<keyword evidence="1" id="KW-0808">Transferase</keyword>
<dbReference type="EMBL" id="JAWDIE010000002">
    <property type="protein sequence ID" value="MEJ7137223.1"/>
    <property type="molecule type" value="Genomic_DNA"/>
</dbReference>
<proteinExistence type="predicted"/>
<protein>
    <submittedName>
        <fullName evidence="1">GGDEF domain-containing protein</fullName>
        <ecNumber evidence="1">2.7.7.65</ecNumber>
    </submittedName>
</protein>
<evidence type="ECO:0000313" key="2">
    <source>
        <dbReference type="Proteomes" id="UP001364695"/>
    </source>
</evidence>
<dbReference type="EC" id="2.7.7.65" evidence="1"/>
<evidence type="ECO:0000313" key="1">
    <source>
        <dbReference type="EMBL" id="MEJ7137223.1"/>
    </source>
</evidence>
<reference evidence="1" key="1">
    <citation type="submission" date="2023-10" db="EMBL/GenBank/DDBJ databases">
        <title>Amphibacter perezi, gen. nov., sp. nov. a novel taxa of the family Comamonadaceae, class Betaproteobacteria isolated from the skin microbiota of Pelophylax perezi from different populations.</title>
        <authorList>
            <person name="Costa S."/>
            <person name="Proenca D.N."/>
            <person name="Lopes I."/>
            <person name="Morais P.V."/>
        </authorList>
    </citation>
    <scope>NUCLEOTIDE SEQUENCE</scope>
    <source>
        <strain evidence="1">SL12-8</strain>
    </source>
</reference>
<keyword evidence="2" id="KW-1185">Reference proteome</keyword>
<comment type="caution">
    <text evidence="1">The sequence shown here is derived from an EMBL/GenBank/DDBJ whole genome shotgun (WGS) entry which is preliminary data.</text>
</comment>
<accession>A0ACC6NZ15</accession>
<sequence>MPISRLLPPSPVHAWTRMLRRVVWLGAAGMKDVSAQRKILQTNVGALLGVAFVLIFMMAYLASGRPGVQQAAWMIAPGLGLFPLTLWLNHRRRHRLARHALLTVATALMLGLLFVQGTLISSHHYFLIFVLLGPLIFEYRHWRCMLAWTVLELALYAAASYGFFMPQPDFAADLTPELRHRLTALVDASMISGLFCVMVASEAASARNETTQQRLAETDTLTGAPNRRAFEAALDDRLALLRQPDPAGRLHGMALMLLDIDHFKRINDELGHDQGDVILRDVVQVLQQQVRRGDTLARIGGEEFALLLGHVSAREALASAQRLCDSVRGHPFRTRSGLRPVTISIGLVYFEAPLAPQDLYSLADQALYEAKHSGRDRVACARAPLGEADSLVI</sequence>
<name>A0ACC6NZ15_9BURK</name>
<keyword evidence="1" id="KW-0548">Nucleotidyltransferase</keyword>
<dbReference type="Proteomes" id="UP001364695">
    <property type="component" value="Unassembled WGS sequence"/>
</dbReference>
<organism evidence="1 2">
    <name type="scientific">Amphibiibacter pelophylacis</name>
    <dbReference type="NCBI Taxonomy" id="1799477"/>
    <lineage>
        <taxon>Bacteria</taxon>
        <taxon>Pseudomonadati</taxon>
        <taxon>Pseudomonadota</taxon>
        <taxon>Betaproteobacteria</taxon>
        <taxon>Burkholderiales</taxon>
        <taxon>Sphaerotilaceae</taxon>
        <taxon>Amphibiibacter</taxon>
    </lineage>
</organism>
<gene>
    <name evidence="1" type="ORF">RV045_02110</name>
</gene>